<dbReference type="GO" id="GO:0003676">
    <property type="term" value="F:nucleic acid binding"/>
    <property type="evidence" value="ECO:0007669"/>
    <property type="project" value="InterPro"/>
</dbReference>
<dbReference type="AlphaFoldDB" id="A0A4Y2HCQ6"/>
<dbReference type="InterPro" id="IPR001584">
    <property type="entry name" value="Integrase_cat-core"/>
</dbReference>
<feature type="domain" description="Integrase catalytic" evidence="1">
    <location>
        <begin position="56"/>
        <end position="169"/>
    </location>
</feature>
<accession>A0A4Y2HCQ6</accession>
<dbReference type="Pfam" id="PF00665">
    <property type="entry name" value="rve"/>
    <property type="match status" value="1"/>
</dbReference>
<keyword evidence="3" id="KW-1185">Reference proteome</keyword>
<reference evidence="2 3" key="1">
    <citation type="journal article" date="2019" name="Sci. Rep.">
        <title>Orb-weaving spider Araneus ventricosus genome elucidates the spidroin gene catalogue.</title>
        <authorList>
            <person name="Kono N."/>
            <person name="Nakamura H."/>
            <person name="Ohtoshi R."/>
            <person name="Moran D.A.P."/>
            <person name="Shinohara A."/>
            <person name="Yoshida Y."/>
            <person name="Fujiwara M."/>
            <person name="Mori M."/>
            <person name="Tomita M."/>
            <person name="Arakawa K."/>
        </authorList>
    </citation>
    <scope>NUCLEOTIDE SEQUENCE [LARGE SCALE GENOMIC DNA]</scope>
</reference>
<dbReference type="InterPro" id="IPR012337">
    <property type="entry name" value="RNaseH-like_sf"/>
</dbReference>
<dbReference type="OrthoDB" id="6420463at2759"/>
<gene>
    <name evidence="2" type="ORF">AVEN_68530_1</name>
</gene>
<comment type="caution">
    <text evidence="2">The sequence shown here is derived from an EMBL/GenBank/DDBJ whole genome shotgun (WGS) entry which is preliminary data.</text>
</comment>
<dbReference type="SUPFAM" id="SSF53098">
    <property type="entry name" value="Ribonuclease H-like"/>
    <property type="match status" value="1"/>
</dbReference>
<proteinExistence type="predicted"/>
<dbReference type="EMBL" id="BGPR01001851">
    <property type="protein sequence ID" value="GBM63070.1"/>
    <property type="molecule type" value="Genomic_DNA"/>
</dbReference>
<name>A0A4Y2HCQ6_ARAVE</name>
<dbReference type="InterPro" id="IPR036397">
    <property type="entry name" value="RNaseH_sf"/>
</dbReference>
<protein>
    <recommendedName>
        <fullName evidence="1">Integrase catalytic domain-containing protein</fullName>
    </recommendedName>
</protein>
<dbReference type="GO" id="GO:0015074">
    <property type="term" value="P:DNA integration"/>
    <property type="evidence" value="ECO:0007669"/>
    <property type="project" value="InterPro"/>
</dbReference>
<sequence>MAITKSSDKGVDELLDNMYHDFENPGSYGGVKRLAKEAGVPSKVAEERLLQNATYTLHKPVRFKFQRRKTLSYGIGDLIQSDLVDMSKFSRQSKGIKFLLTSIDVFSKKAYIHPLKNKSANEVFEAFQKLLKQTEPIKHLQIDQGKEFYNKKLQSLLSENKINHYNTHS</sequence>
<organism evidence="2 3">
    <name type="scientific">Araneus ventricosus</name>
    <name type="common">Orbweaver spider</name>
    <name type="synonym">Epeira ventricosa</name>
    <dbReference type="NCBI Taxonomy" id="182803"/>
    <lineage>
        <taxon>Eukaryota</taxon>
        <taxon>Metazoa</taxon>
        <taxon>Ecdysozoa</taxon>
        <taxon>Arthropoda</taxon>
        <taxon>Chelicerata</taxon>
        <taxon>Arachnida</taxon>
        <taxon>Araneae</taxon>
        <taxon>Araneomorphae</taxon>
        <taxon>Entelegynae</taxon>
        <taxon>Araneoidea</taxon>
        <taxon>Araneidae</taxon>
        <taxon>Araneus</taxon>
    </lineage>
</organism>
<dbReference type="Gene3D" id="3.30.420.10">
    <property type="entry name" value="Ribonuclease H-like superfamily/Ribonuclease H"/>
    <property type="match status" value="1"/>
</dbReference>
<dbReference type="PANTHER" id="PTHR46585:SF1">
    <property type="entry name" value="CHROMO DOMAIN-CONTAINING PROTEIN"/>
    <property type="match status" value="1"/>
</dbReference>
<evidence type="ECO:0000259" key="1">
    <source>
        <dbReference type="PROSITE" id="PS50994"/>
    </source>
</evidence>
<dbReference type="Proteomes" id="UP000499080">
    <property type="component" value="Unassembled WGS sequence"/>
</dbReference>
<evidence type="ECO:0000313" key="3">
    <source>
        <dbReference type="Proteomes" id="UP000499080"/>
    </source>
</evidence>
<dbReference type="PROSITE" id="PS50994">
    <property type="entry name" value="INTEGRASE"/>
    <property type="match status" value="1"/>
</dbReference>
<evidence type="ECO:0000313" key="2">
    <source>
        <dbReference type="EMBL" id="GBM63070.1"/>
    </source>
</evidence>
<dbReference type="PANTHER" id="PTHR46585">
    <property type="entry name" value="INTEGRASE CORE DOMAIN CONTAINING PROTEIN"/>
    <property type="match status" value="1"/>
</dbReference>